<name>A0ACB8T5Y5_9AGAM</name>
<dbReference type="Proteomes" id="UP000814140">
    <property type="component" value="Unassembled WGS sequence"/>
</dbReference>
<sequence>MEGGAGLIGSGMRMQLDQRSIKNALLPFLLTVVDRSGGSVSNDIGAFRRASLTPRIVISLETSMVAGSGQSIPSDDRRVYPRMEHEKAGL</sequence>
<proteinExistence type="predicted"/>
<evidence type="ECO:0000313" key="1">
    <source>
        <dbReference type="EMBL" id="KAI0064168.1"/>
    </source>
</evidence>
<keyword evidence="2" id="KW-1185">Reference proteome</keyword>
<protein>
    <submittedName>
        <fullName evidence="1">Uncharacterized protein</fullName>
    </submittedName>
</protein>
<accession>A0ACB8T5Y5</accession>
<feature type="non-terminal residue" evidence="1">
    <location>
        <position position="90"/>
    </location>
</feature>
<organism evidence="1 2">
    <name type="scientific">Artomyces pyxidatus</name>
    <dbReference type="NCBI Taxonomy" id="48021"/>
    <lineage>
        <taxon>Eukaryota</taxon>
        <taxon>Fungi</taxon>
        <taxon>Dikarya</taxon>
        <taxon>Basidiomycota</taxon>
        <taxon>Agaricomycotina</taxon>
        <taxon>Agaricomycetes</taxon>
        <taxon>Russulales</taxon>
        <taxon>Auriscalpiaceae</taxon>
        <taxon>Artomyces</taxon>
    </lineage>
</organism>
<reference evidence="1" key="2">
    <citation type="journal article" date="2022" name="New Phytol.">
        <title>Evolutionary transition to the ectomycorrhizal habit in the genomes of a hyperdiverse lineage of mushroom-forming fungi.</title>
        <authorList>
            <person name="Looney B."/>
            <person name="Miyauchi S."/>
            <person name="Morin E."/>
            <person name="Drula E."/>
            <person name="Courty P.E."/>
            <person name="Kohler A."/>
            <person name="Kuo A."/>
            <person name="LaButti K."/>
            <person name="Pangilinan J."/>
            <person name="Lipzen A."/>
            <person name="Riley R."/>
            <person name="Andreopoulos W."/>
            <person name="He G."/>
            <person name="Johnson J."/>
            <person name="Nolan M."/>
            <person name="Tritt A."/>
            <person name="Barry K.W."/>
            <person name="Grigoriev I.V."/>
            <person name="Nagy L.G."/>
            <person name="Hibbett D."/>
            <person name="Henrissat B."/>
            <person name="Matheny P.B."/>
            <person name="Labbe J."/>
            <person name="Martin F.M."/>
        </authorList>
    </citation>
    <scope>NUCLEOTIDE SEQUENCE</scope>
    <source>
        <strain evidence="1">HHB10654</strain>
    </source>
</reference>
<dbReference type="EMBL" id="MU277200">
    <property type="protein sequence ID" value="KAI0064168.1"/>
    <property type="molecule type" value="Genomic_DNA"/>
</dbReference>
<gene>
    <name evidence="1" type="ORF">BV25DRAFT_1823736</name>
</gene>
<comment type="caution">
    <text evidence="1">The sequence shown here is derived from an EMBL/GenBank/DDBJ whole genome shotgun (WGS) entry which is preliminary data.</text>
</comment>
<evidence type="ECO:0000313" key="2">
    <source>
        <dbReference type="Proteomes" id="UP000814140"/>
    </source>
</evidence>
<reference evidence="1" key="1">
    <citation type="submission" date="2021-03" db="EMBL/GenBank/DDBJ databases">
        <authorList>
            <consortium name="DOE Joint Genome Institute"/>
            <person name="Ahrendt S."/>
            <person name="Looney B.P."/>
            <person name="Miyauchi S."/>
            <person name="Morin E."/>
            <person name="Drula E."/>
            <person name="Courty P.E."/>
            <person name="Chicoki N."/>
            <person name="Fauchery L."/>
            <person name="Kohler A."/>
            <person name="Kuo A."/>
            <person name="Labutti K."/>
            <person name="Pangilinan J."/>
            <person name="Lipzen A."/>
            <person name="Riley R."/>
            <person name="Andreopoulos W."/>
            <person name="He G."/>
            <person name="Johnson J."/>
            <person name="Barry K.W."/>
            <person name="Grigoriev I.V."/>
            <person name="Nagy L."/>
            <person name="Hibbett D."/>
            <person name="Henrissat B."/>
            <person name="Matheny P.B."/>
            <person name="Labbe J."/>
            <person name="Martin F."/>
        </authorList>
    </citation>
    <scope>NUCLEOTIDE SEQUENCE</scope>
    <source>
        <strain evidence="1">HHB10654</strain>
    </source>
</reference>